<dbReference type="EMBL" id="SLXQ01000005">
    <property type="protein sequence ID" value="TCP53005.1"/>
    <property type="molecule type" value="Genomic_DNA"/>
</dbReference>
<organism evidence="1 2">
    <name type="scientific">Tamaricihabitans halophyticus</name>
    <dbReference type="NCBI Taxonomy" id="1262583"/>
    <lineage>
        <taxon>Bacteria</taxon>
        <taxon>Bacillati</taxon>
        <taxon>Actinomycetota</taxon>
        <taxon>Actinomycetes</taxon>
        <taxon>Pseudonocardiales</taxon>
        <taxon>Pseudonocardiaceae</taxon>
        <taxon>Tamaricihabitans</taxon>
    </lineage>
</organism>
<reference evidence="1 2" key="1">
    <citation type="submission" date="2019-03" db="EMBL/GenBank/DDBJ databases">
        <title>Genomic Encyclopedia of Type Strains, Phase IV (KMG-IV): sequencing the most valuable type-strain genomes for metagenomic binning, comparative biology and taxonomic classification.</title>
        <authorList>
            <person name="Goeker M."/>
        </authorList>
    </citation>
    <scope>NUCLEOTIDE SEQUENCE [LARGE SCALE GENOMIC DNA]</scope>
    <source>
        <strain evidence="1 2">DSM 45765</strain>
    </source>
</reference>
<dbReference type="Proteomes" id="UP000294911">
    <property type="component" value="Unassembled WGS sequence"/>
</dbReference>
<keyword evidence="2" id="KW-1185">Reference proteome</keyword>
<gene>
    <name evidence="1" type="ORF">EV191_10566</name>
</gene>
<accession>A0A4R2R0S3</accession>
<evidence type="ECO:0000313" key="1">
    <source>
        <dbReference type="EMBL" id="TCP53005.1"/>
    </source>
</evidence>
<evidence type="ECO:0000313" key="2">
    <source>
        <dbReference type="Proteomes" id="UP000294911"/>
    </source>
</evidence>
<proteinExistence type="predicted"/>
<dbReference type="RefSeq" id="WP_132877463.1">
    <property type="nucleotide sequence ID" value="NZ_SLXQ01000005.1"/>
</dbReference>
<name>A0A4R2R0S3_9PSEU</name>
<comment type="caution">
    <text evidence="1">The sequence shown here is derived from an EMBL/GenBank/DDBJ whole genome shotgun (WGS) entry which is preliminary data.</text>
</comment>
<protein>
    <submittedName>
        <fullName evidence="1">Uncharacterized protein</fullName>
    </submittedName>
</protein>
<sequence>MPDNSWVVMVEYEGGPPEEEDRYVYLSYAPETGETVTAPLQMPADGDDRWRDDPLALSADYQHSLRDVITSSREQSSGSIPVYSLADGTQRSVDLRELTGDIRLEPLQVVFDGTDPNTLHVGAADGSVWSVDLAAQTATKSDVTITNPTRPDPESDRLFPWQFAADGSGAIVERTTTDDEFEDTTHLAGTEALPHEEREQLPDLPVHLDRVVRTDDGMIMGFVVEGDDTRVLRAYRIPADAGPSGDWERLEASSPLPGAADHRVRVVRPASS</sequence>
<dbReference type="AlphaFoldDB" id="A0A4R2R0S3"/>